<feature type="transmembrane region" description="Helical" evidence="2">
    <location>
        <begin position="63"/>
        <end position="88"/>
    </location>
</feature>
<keyword evidence="4" id="KW-1185">Reference proteome</keyword>
<accession>A0A368NQM8</accession>
<evidence type="ECO:0000313" key="3">
    <source>
        <dbReference type="EMBL" id="RCU52852.1"/>
    </source>
</evidence>
<dbReference type="RefSeq" id="WP_114336759.1">
    <property type="nucleotide sequence ID" value="NZ_QPID01000001.1"/>
</dbReference>
<dbReference type="Proteomes" id="UP000252558">
    <property type="component" value="Unassembled WGS sequence"/>
</dbReference>
<proteinExistence type="predicted"/>
<keyword evidence="2" id="KW-0472">Membrane</keyword>
<reference evidence="3 4" key="1">
    <citation type="submission" date="2018-07" db="EMBL/GenBank/DDBJ databases">
        <title>Corallincola holothuriorum sp. nov., a new facultative anaerobe isolated from sea cucumber Apostichopus japonicus.</title>
        <authorList>
            <person name="Xia H."/>
        </authorList>
    </citation>
    <scope>NUCLEOTIDE SEQUENCE [LARGE SCALE GENOMIC DNA]</scope>
    <source>
        <strain evidence="3 4">C4</strain>
    </source>
</reference>
<dbReference type="AlphaFoldDB" id="A0A368NQM8"/>
<protein>
    <submittedName>
        <fullName evidence="3">Uncharacterized protein</fullName>
    </submittedName>
</protein>
<evidence type="ECO:0000313" key="4">
    <source>
        <dbReference type="Proteomes" id="UP000252558"/>
    </source>
</evidence>
<feature type="compositionally biased region" description="Acidic residues" evidence="1">
    <location>
        <begin position="106"/>
        <end position="116"/>
    </location>
</feature>
<sequence length="116" mass="12546">MLTLVLSAIFIATIHGYQRLKSVDRTFADRLIKSMILCVIATALAMFSDTMTTETMASKSLQAGARMAAVGIAMAAVSRALLVILQFANHRRESGSYEITSSSNDNSEDDLLPCRG</sequence>
<name>A0A368NQM8_9GAMM</name>
<keyword evidence="2" id="KW-1133">Transmembrane helix</keyword>
<gene>
    <name evidence="3" type="ORF">DU002_02495</name>
</gene>
<organism evidence="3 4">
    <name type="scientific">Corallincola holothuriorum</name>
    <dbReference type="NCBI Taxonomy" id="2282215"/>
    <lineage>
        <taxon>Bacteria</taxon>
        <taxon>Pseudomonadati</taxon>
        <taxon>Pseudomonadota</taxon>
        <taxon>Gammaproteobacteria</taxon>
        <taxon>Alteromonadales</taxon>
        <taxon>Psychromonadaceae</taxon>
        <taxon>Corallincola</taxon>
    </lineage>
</organism>
<keyword evidence="2" id="KW-0812">Transmembrane</keyword>
<feature type="region of interest" description="Disordered" evidence="1">
    <location>
        <begin position="95"/>
        <end position="116"/>
    </location>
</feature>
<comment type="caution">
    <text evidence="3">The sequence shown here is derived from an EMBL/GenBank/DDBJ whole genome shotgun (WGS) entry which is preliminary data.</text>
</comment>
<evidence type="ECO:0000256" key="1">
    <source>
        <dbReference type="SAM" id="MobiDB-lite"/>
    </source>
</evidence>
<evidence type="ECO:0000256" key="2">
    <source>
        <dbReference type="SAM" id="Phobius"/>
    </source>
</evidence>
<dbReference type="EMBL" id="QPID01000001">
    <property type="protein sequence ID" value="RCU52852.1"/>
    <property type="molecule type" value="Genomic_DNA"/>
</dbReference>
<feature type="transmembrane region" description="Helical" evidence="2">
    <location>
        <begin position="32"/>
        <end position="51"/>
    </location>
</feature>